<accession>A0A1R2B614</accession>
<dbReference type="AlphaFoldDB" id="A0A1R2B614"/>
<gene>
    <name evidence="1" type="ORF">SteCoe_29373</name>
</gene>
<protein>
    <submittedName>
        <fullName evidence="1">Uncharacterized protein</fullName>
    </submittedName>
</protein>
<reference evidence="1 2" key="1">
    <citation type="submission" date="2016-11" db="EMBL/GenBank/DDBJ databases">
        <title>The macronuclear genome of Stentor coeruleus: a giant cell with tiny introns.</title>
        <authorList>
            <person name="Slabodnick M."/>
            <person name="Ruby J.G."/>
            <person name="Reiff S.B."/>
            <person name="Swart E.C."/>
            <person name="Gosai S."/>
            <person name="Prabakaran S."/>
            <person name="Witkowska E."/>
            <person name="Larue G.E."/>
            <person name="Fisher S."/>
            <person name="Freeman R.M."/>
            <person name="Gunawardena J."/>
            <person name="Chu W."/>
            <person name="Stover N.A."/>
            <person name="Gregory B.D."/>
            <person name="Nowacki M."/>
            <person name="Derisi J."/>
            <person name="Roy S.W."/>
            <person name="Marshall W.F."/>
            <person name="Sood P."/>
        </authorList>
    </citation>
    <scope>NUCLEOTIDE SEQUENCE [LARGE SCALE GENOMIC DNA]</scope>
    <source>
        <strain evidence="1">WM001</strain>
    </source>
</reference>
<keyword evidence="2" id="KW-1185">Reference proteome</keyword>
<organism evidence="1 2">
    <name type="scientific">Stentor coeruleus</name>
    <dbReference type="NCBI Taxonomy" id="5963"/>
    <lineage>
        <taxon>Eukaryota</taxon>
        <taxon>Sar</taxon>
        <taxon>Alveolata</taxon>
        <taxon>Ciliophora</taxon>
        <taxon>Postciliodesmatophora</taxon>
        <taxon>Heterotrichea</taxon>
        <taxon>Heterotrichida</taxon>
        <taxon>Stentoridae</taxon>
        <taxon>Stentor</taxon>
    </lineage>
</organism>
<sequence length="303" mass="34105">MESFKQGFSIFLEEGDPEAFLSLGNDGLDNLSQISLYEYSCITQKHLLALIKSLFLKSPDLNSPNPYFAGQFLTHIATKAPEKFFDKEILQESLGFLDNYDINPTSCGYFYQFLKPIISRKNKILKDFFLDTKSIEVLSQNLMSSSIAELVKDLIYNYYETCDDLLTNLLQMAIGMNQDTATICIEILVNCIPTINICLLNRVFTIPWLSKLVTSEAKYGKYSLMIVCEILKLPRETQATNLAVKIVSDNISNLCDLLGSEISNENKIIIINAIGLSLKLNLGTIQIDVGKSRFVKLSSVRDI</sequence>
<name>A0A1R2B614_9CILI</name>
<evidence type="ECO:0000313" key="1">
    <source>
        <dbReference type="EMBL" id="OMJ72234.1"/>
    </source>
</evidence>
<proteinExistence type="predicted"/>
<comment type="caution">
    <text evidence="1">The sequence shown here is derived from an EMBL/GenBank/DDBJ whole genome shotgun (WGS) entry which is preliminary data.</text>
</comment>
<dbReference type="Proteomes" id="UP000187209">
    <property type="component" value="Unassembled WGS sequence"/>
</dbReference>
<dbReference type="EMBL" id="MPUH01000918">
    <property type="protein sequence ID" value="OMJ72234.1"/>
    <property type="molecule type" value="Genomic_DNA"/>
</dbReference>
<evidence type="ECO:0000313" key="2">
    <source>
        <dbReference type="Proteomes" id="UP000187209"/>
    </source>
</evidence>